<organism evidence="3 4">
    <name type="scientific">Actinomadura nitritigenes</name>
    <dbReference type="NCBI Taxonomy" id="134602"/>
    <lineage>
        <taxon>Bacteria</taxon>
        <taxon>Bacillati</taxon>
        <taxon>Actinomycetota</taxon>
        <taxon>Actinomycetes</taxon>
        <taxon>Streptosporangiales</taxon>
        <taxon>Thermomonosporaceae</taxon>
        <taxon>Actinomadura</taxon>
    </lineage>
</organism>
<dbReference type="RefSeq" id="WP_208270631.1">
    <property type="nucleotide sequence ID" value="NZ_BAAAGM010000007.1"/>
</dbReference>
<name>A0ABS3R7W5_9ACTN</name>
<evidence type="ECO:0000256" key="2">
    <source>
        <dbReference type="SAM" id="Phobius"/>
    </source>
</evidence>
<accession>A0ABS3R7W5</accession>
<evidence type="ECO:0000313" key="4">
    <source>
        <dbReference type="Proteomes" id="UP000666915"/>
    </source>
</evidence>
<proteinExistence type="predicted"/>
<evidence type="ECO:0000256" key="1">
    <source>
        <dbReference type="SAM" id="MobiDB-lite"/>
    </source>
</evidence>
<keyword evidence="2" id="KW-0812">Transmembrane</keyword>
<sequence length="59" mass="5941">MIDVDLGAVFAVLGAGALLTVLISALLGVAVRPRGGRGGPESPAGGVHHRRADERQPVS</sequence>
<keyword evidence="4" id="KW-1185">Reference proteome</keyword>
<gene>
    <name evidence="3" type="ORF">J4557_32740</name>
</gene>
<dbReference type="Proteomes" id="UP000666915">
    <property type="component" value="Unassembled WGS sequence"/>
</dbReference>
<evidence type="ECO:0000313" key="3">
    <source>
        <dbReference type="EMBL" id="MBO2442304.1"/>
    </source>
</evidence>
<protein>
    <submittedName>
        <fullName evidence="3">Uncharacterized protein</fullName>
    </submittedName>
</protein>
<reference evidence="3 4" key="1">
    <citation type="submission" date="2021-03" db="EMBL/GenBank/DDBJ databases">
        <authorList>
            <person name="Kanchanasin P."/>
            <person name="Saeng-In P."/>
            <person name="Phongsopitanun W."/>
            <person name="Yuki M."/>
            <person name="Kudo T."/>
            <person name="Ohkuma M."/>
            <person name="Tanasupawat S."/>
        </authorList>
    </citation>
    <scope>NUCLEOTIDE SEQUENCE [LARGE SCALE GENOMIC DNA]</scope>
    <source>
        <strain evidence="3 4">L46</strain>
    </source>
</reference>
<feature type="transmembrane region" description="Helical" evidence="2">
    <location>
        <begin position="6"/>
        <end position="31"/>
    </location>
</feature>
<comment type="caution">
    <text evidence="3">The sequence shown here is derived from an EMBL/GenBank/DDBJ whole genome shotgun (WGS) entry which is preliminary data.</text>
</comment>
<keyword evidence="2" id="KW-0472">Membrane</keyword>
<keyword evidence="2" id="KW-1133">Transmembrane helix</keyword>
<feature type="region of interest" description="Disordered" evidence="1">
    <location>
        <begin position="32"/>
        <end position="59"/>
    </location>
</feature>
<dbReference type="EMBL" id="JAGEOK010000024">
    <property type="protein sequence ID" value="MBO2442304.1"/>
    <property type="molecule type" value="Genomic_DNA"/>
</dbReference>